<gene>
    <name evidence="2" type="ORF">LXM24_09770</name>
</gene>
<dbReference type="EMBL" id="JAJTTA010000002">
    <property type="protein sequence ID" value="MCF0040371.1"/>
    <property type="molecule type" value="Genomic_DNA"/>
</dbReference>
<dbReference type="PANTHER" id="PTHR31157">
    <property type="entry name" value="SCP DOMAIN-CONTAINING PROTEIN"/>
    <property type="match status" value="1"/>
</dbReference>
<comment type="caution">
    <text evidence="2">The sequence shown here is derived from an EMBL/GenBank/DDBJ whole genome shotgun (WGS) entry which is preliminary data.</text>
</comment>
<protein>
    <submittedName>
        <fullName evidence="2">CAP domain-containing protein</fullName>
    </submittedName>
</protein>
<evidence type="ECO:0000259" key="1">
    <source>
        <dbReference type="Pfam" id="PF00188"/>
    </source>
</evidence>
<dbReference type="RefSeq" id="WP_234612827.1">
    <property type="nucleotide sequence ID" value="NZ_CP098806.1"/>
</dbReference>
<dbReference type="InterPro" id="IPR014044">
    <property type="entry name" value="CAP_dom"/>
</dbReference>
<reference evidence="2" key="1">
    <citation type="submission" date="2021-12" db="EMBL/GenBank/DDBJ databases">
        <title>Novel species in genus Dyadobacter.</title>
        <authorList>
            <person name="Ma C."/>
        </authorList>
    </citation>
    <scope>NUCLEOTIDE SEQUENCE</scope>
    <source>
        <strain evidence="2">CY399</strain>
    </source>
</reference>
<feature type="domain" description="SCP" evidence="1">
    <location>
        <begin position="58"/>
        <end position="206"/>
    </location>
</feature>
<proteinExistence type="predicted"/>
<dbReference type="Pfam" id="PF00188">
    <property type="entry name" value="CAP"/>
    <property type="match status" value="1"/>
</dbReference>
<keyword evidence="3" id="KW-1185">Reference proteome</keyword>
<dbReference type="CDD" id="cd05379">
    <property type="entry name" value="CAP_bacterial"/>
    <property type="match status" value="1"/>
</dbReference>
<accession>A0A9X1T958</accession>
<dbReference type="Gene3D" id="3.40.33.10">
    <property type="entry name" value="CAP"/>
    <property type="match status" value="1"/>
</dbReference>
<dbReference type="SUPFAM" id="SSF55797">
    <property type="entry name" value="PR-1-like"/>
    <property type="match status" value="1"/>
</dbReference>
<name>A0A9X1T958_9BACT</name>
<organism evidence="2 3">
    <name type="scientific">Dyadobacter fanqingshengii</name>
    <dbReference type="NCBI Taxonomy" id="2906443"/>
    <lineage>
        <taxon>Bacteria</taxon>
        <taxon>Pseudomonadati</taxon>
        <taxon>Bacteroidota</taxon>
        <taxon>Cytophagia</taxon>
        <taxon>Cytophagales</taxon>
        <taxon>Spirosomataceae</taxon>
        <taxon>Dyadobacter</taxon>
    </lineage>
</organism>
<dbReference type="Proteomes" id="UP001139700">
    <property type="component" value="Unassembled WGS sequence"/>
</dbReference>
<dbReference type="AlphaFoldDB" id="A0A9X1T958"/>
<dbReference type="PANTHER" id="PTHR31157:SF1">
    <property type="entry name" value="SCP DOMAIN-CONTAINING PROTEIN"/>
    <property type="match status" value="1"/>
</dbReference>
<evidence type="ECO:0000313" key="2">
    <source>
        <dbReference type="EMBL" id="MCF0040371.1"/>
    </source>
</evidence>
<evidence type="ECO:0000313" key="3">
    <source>
        <dbReference type="Proteomes" id="UP001139700"/>
    </source>
</evidence>
<dbReference type="InterPro" id="IPR035940">
    <property type="entry name" value="CAP_sf"/>
</dbReference>
<sequence>MARIFIVLYFLQPSFFQNELPGDYFQIDDKAFFPLPITSKTISLVEPDTLLLDAAIFHATNRVRREHGLQPFKHDVCLYKAAKNHAASMVLKRYYSHNNPFSPFEKTVDRRVDLCTKRFKRIGENIGRYQTLISGDYLLVKWDENDAQYNFIDPDKYSGAEPFTYAGYANHVASQWMSSYNHRQNILSGLYVEIGCAARLCREPYKVRRAPYASLVQNFGNEH</sequence>